<dbReference type="EMBL" id="QDFT01000032">
    <property type="protein sequence ID" value="PVE67915.1"/>
    <property type="molecule type" value="Genomic_DNA"/>
</dbReference>
<dbReference type="Pfam" id="PF01381">
    <property type="entry name" value="HTH_3"/>
    <property type="match status" value="1"/>
</dbReference>
<dbReference type="Gene3D" id="1.10.260.40">
    <property type="entry name" value="lambda repressor-like DNA-binding domains"/>
    <property type="match status" value="1"/>
</dbReference>
<dbReference type="RefSeq" id="WP_116538126.1">
    <property type="nucleotide sequence ID" value="NZ_QDFT01000032.1"/>
</dbReference>
<dbReference type="Proteomes" id="UP000244649">
    <property type="component" value="Unassembled WGS sequence"/>
</dbReference>
<dbReference type="InterPro" id="IPR010982">
    <property type="entry name" value="Lambda_DNA-bd_dom_sf"/>
</dbReference>
<evidence type="ECO:0000259" key="1">
    <source>
        <dbReference type="PROSITE" id="PS50943"/>
    </source>
</evidence>
<dbReference type="CDD" id="cd00093">
    <property type="entry name" value="HTH_XRE"/>
    <property type="match status" value="1"/>
</dbReference>
<name>A0A2T7WC51_MICTE</name>
<dbReference type="SUPFAM" id="SSF47413">
    <property type="entry name" value="lambda repressor-like DNA-binding domains"/>
    <property type="match status" value="1"/>
</dbReference>
<sequence length="142" mass="15676">MALPKTRQMVTEIALDRGLTRAQIAAATGIAVSAYSNHAKGRRHVSPDEAKAYEAFFGLPIQTLFDDDVLAYVNDWPPRRGMGSRKHDVARAHSRLVKGVDADAEYGEDYIMDVPAQTVLMQIPDSYVDQVVAFLRGLDARS</sequence>
<dbReference type="PROSITE" id="PS50943">
    <property type="entry name" value="HTH_CROC1"/>
    <property type="match status" value="1"/>
</dbReference>
<dbReference type="AlphaFoldDB" id="A0A2T7WC51"/>
<dbReference type="InterPro" id="IPR001387">
    <property type="entry name" value="Cro/C1-type_HTH"/>
</dbReference>
<proteinExistence type="predicted"/>
<evidence type="ECO:0000313" key="3">
    <source>
        <dbReference type="Proteomes" id="UP000244649"/>
    </source>
</evidence>
<protein>
    <recommendedName>
        <fullName evidence="1">HTH cro/C1-type domain-containing protein</fullName>
    </recommendedName>
</protein>
<comment type="caution">
    <text evidence="2">The sequence shown here is derived from an EMBL/GenBank/DDBJ whole genome shotgun (WGS) entry which is preliminary data.</text>
</comment>
<gene>
    <name evidence="2" type="ORF">DC432_12205</name>
</gene>
<dbReference type="GO" id="GO:0003677">
    <property type="term" value="F:DNA binding"/>
    <property type="evidence" value="ECO:0007669"/>
    <property type="project" value="InterPro"/>
</dbReference>
<reference evidence="2 3" key="1">
    <citation type="submission" date="2018-04" db="EMBL/GenBank/DDBJ databases">
        <authorList>
            <person name="Go L.Y."/>
            <person name="Mitchell J.A."/>
        </authorList>
    </citation>
    <scope>NUCLEOTIDE SEQUENCE [LARGE SCALE GENOMIC DNA]</scope>
    <source>
        <strain evidence="2 3">TPD7010</strain>
    </source>
</reference>
<accession>A0A2T7WC51</accession>
<feature type="domain" description="HTH cro/C1-type" evidence="1">
    <location>
        <begin position="17"/>
        <end position="64"/>
    </location>
</feature>
<dbReference type="SMART" id="SM00530">
    <property type="entry name" value="HTH_XRE"/>
    <property type="match status" value="1"/>
</dbReference>
<evidence type="ECO:0000313" key="2">
    <source>
        <dbReference type="EMBL" id="PVE67915.1"/>
    </source>
</evidence>
<organism evidence="2 3">
    <name type="scientific">Microbacterium testaceum</name>
    <name type="common">Aureobacterium testaceum</name>
    <name type="synonym">Brevibacterium testaceum</name>
    <dbReference type="NCBI Taxonomy" id="2033"/>
    <lineage>
        <taxon>Bacteria</taxon>
        <taxon>Bacillati</taxon>
        <taxon>Actinomycetota</taxon>
        <taxon>Actinomycetes</taxon>
        <taxon>Micrococcales</taxon>
        <taxon>Microbacteriaceae</taxon>
        <taxon>Microbacterium</taxon>
    </lineage>
</organism>